<feature type="non-terminal residue" evidence="2">
    <location>
        <position position="126"/>
    </location>
</feature>
<name>G7NJ46_MACMU</name>
<protein>
    <submittedName>
        <fullName evidence="2">Uncharacterized protein</fullName>
    </submittedName>
</protein>
<proteinExistence type="predicted"/>
<accession>G7NJ46</accession>
<evidence type="ECO:0000256" key="1">
    <source>
        <dbReference type="SAM" id="MobiDB-lite"/>
    </source>
</evidence>
<feature type="region of interest" description="Disordered" evidence="1">
    <location>
        <begin position="46"/>
        <end position="90"/>
    </location>
</feature>
<dbReference type="EMBL" id="CM001268">
    <property type="protein sequence ID" value="EHH25068.1"/>
    <property type="molecule type" value="Genomic_DNA"/>
</dbReference>
<dbReference type="AlphaFoldDB" id="G7NJ46"/>
<dbReference type="Proteomes" id="UP000013456">
    <property type="component" value="Chromosome 16"/>
</dbReference>
<evidence type="ECO:0000313" key="2">
    <source>
        <dbReference type="EMBL" id="EHH25068.1"/>
    </source>
</evidence>
<sequence length="126" mass="12973">MPGGTRGLALPGPVVSLTSFPVPHPDFCTQPGFMPVLAPQKRVLPPPLAVSGPGPREAPPAFPDFVGSPRNVMDSGTEPPPGPSPGCGSQLGHGGHDWCLRFGGCLLAKGLGWEGLWDPSPFCVLS</sequence>
<reference evidence="2" key="1">
    <citation type="journal article" date="2011" name="Nat. Biotechnol.">
        <title>Genome sequencing and comparison of two nonhuman primate animal models, the cynomolgus and Chinese rhesus macaques.</title>
        <authorList>
            <person name="Yan G."/>
            <person name="Zhang G."/>
            <person name="Fang X."/>
            <person name="Zhang Y."/>
            <person name="Li C."/>
            <person name="Ling F."/>
            <person name="Cooper D.N."/>
            <person name="Li Q."/>
            <person name="Li Y."/>
            <person name="van Gool A.J."/>
            <person name="Du H."/>
            <person name="Chen J."/>
            <person name="Chen R."/>
            <person name="Zhang P."/>
            <person name="Huang Z."/>
            <person name="Thompson J.R."/>
            <person name="Meng Y."/>
            <person name="Bai Y."/>
            <person name="Wang J."/>
            <person name="Zhuo M."/>
            <person name="Wang T."/>
            <person name="Huang Y."/>
            <person name="Wei L."/>
            <person name="Li J."/>
            <person name="Wang Z."/>
            <person name="Hu H."/>
            <person name="Yang P."/>
            <person name="Le L."/>
            <person name="Stenson P.D."/>
            <person name="Li B."/>
            <person name="Liu X."/>
            <person name="Ball E.V."/>
            <person name="An N."/>
            <person name="Huang Q."/>
            <person name="Zhang Y."/>
            <person name="Fan W."/>
            <person name="Zhang X."/>
            <person name="Li Y."/>
            <person name="Wang W."/>
            <person name="Katze M.G."/>
            <person name="Su B."/>
            <person name="Nielsen R."/>
            <person name="Yang H."/>
            <person name="Wang J."/>
            <person name="Wang X."/>
            <person name="Wang J."/>
        </authorList>
    </citation>
    <scope>NUCLEOTIDE SEQUENCE [LARGE SCALE GENOMIC DNA]</scope>
    <source>
        <strain evidence="2">CR-5</strain>
    </source>
</reference>
<gene>
    <name evidence="2" type="ORF">EGK_08825</name>
</gene>
<organism evidence="2">
    <name type="scientific">Macaca mulatta</name>
    <name type="common">Rhesus macaque</name>
    <dbReference type="NCBI Taxonomy" id="9544"/>
    <lineage>
        <taxon>Eukaryota</taxon>
        <taxon>Metazoa</taxon>
        <taxon>Chordata</taxon>
        <taxon>Craniata</taxon>
        <taxon>Vertebrata</taxon>
        <taxon>Euteleostomi</taxon>
        <taxon>Mammalia</taxon>
        <taxon>Eutheria</taxon>
        <taxon>Euarchontoglires</taxon>
        <taxon>Primates</taxon>
        <taxon>Haplorrhini</taxon>
        <taxon>Catarrhini</taxon>
        <taxon>Cercopithecidae</taxon>
        <taxon>Cercopithecinae</taxon>
        <taxon>Macaca</taxon>
    </lineage>
</organism>